<sequence>MSEIQSFGSTCLRHSQTRKISIGVLSEQSVKQIPSPTKGQGVDLAMAYGQQRDSISKEGAQVTTKAKQTEPPEQSGSPWISIKLNNEKSTSPTDFHAKVIGAKTKMGRMCDEPNGFEGRSLDHSMKITHTRNSFLQPDAISGDTIPGKKGDTHTTSQIPPTTAHEQEVVTSKIGDKDGNAVNGKSEALRMKLWELLGTVSSPNKQKHNSQTLEVGADFLQPDGVSKPECTKAVRPRQNSDTIETDSESPQHAKKRPVTRSLARKRASTKLKQVTVQCGMPAYSRQKPGERNIFSFQEGWHVGSRGAATSIRPSTSNRKNNVRKKPQIEPCKSSVQQKMYERKSHRLPKRPVLHTDTNGPQLPKYQHLQENVCDPSVKNPLIMQHNQDGQYSQRENSGMEKHKLPDHLKRYVHKIGHATDENDISPAAQKPVSHGSNANRGGIHDRNSNINRKRNDLRTTSIEKDFSENQTRTDYREDFSSPPLPRHQNHREEDIGLASPEHQIQKVDVGDTSLKNIMDPQDVAESPTLGTRSPITSPHLGSQKKECPNQNRANGLAEPETMSSGGGIFSFRNFAAKFVPSGHGRDELQDSPTVSPAPQMQENDVENTSACPSSEDTGSESSEEGPQAGAFSPETCTTEKLKFMLHRTKRLRSFRGIENREDNPTSVSPKVTTSSTSMGKPDEQDLDEGAEEEEDAENGLSRAIAMLALALEKLKSKVKLLTGKKSFEILTSVAEHIHAQLHSVESQIQTDTCKLTSLSNQKRKRLETQFHEQEEQLKVIHGNFKKEISQVIEDCRGVIQGLENNHIELKGTIDKQKASHQKLLSQAQEAVETQLNDAEKRVAAIQQSAKEQMLQLKLVIAECLEGGILF</sequence>
<evidence type="ECO:0000256" key="2">
    <source>
        <dbReference type="SAM" id="MobiDB-lite"/>
    </source>
</evidence>
<dbReference type="PANTHER" id="PTHR36027">
    <property type="entry name" value="MEIOSIS-SPECIFIC PROTEIN ASY3"/>
    <property type="match status" value="1"/>
</dbReference>
<feature type="domain" description="Meiosis-specific protein ASY3-like coiled-coil" evidence="3">
    <location>
        <begin position="517"/>
        <end position="864"/>
    </location>
</feature>
<evidence type="ECO:0000313" key="5">
    <source>
        <dbReference type="Proteomes" id="UP001346149"/>
    </source>
</evidence>
<feature type="region of interest" description="Disordered" evidence="2">
    <location>
        <begin position="580"/>
        <end position="633"/>
    </location>
</feature>
<dbReference type="InterPro" id="IPR037731">
    <property type="entry name" value="ASY3-like"/>
</dbReference>
<keyword evidence="1" id="KW-0175">Coiled coil</keyword>
<dbReference type="Proteomes" id="UP001346149">
    <property type="component" value="Unassembled WGS sequence"/>
</dbReference>
<feature type="coiled-coil region" evidence="1">
    <location>
        <begin position="820"/>
        <end position="854"/>
    </location>
</feature>
<gene>
    <name evidence="4" type="ORF">SAY86_005936</name>
</gene>
<dbReference type="InterPro" id="IPR046845">
    <property type="entry name" value="ASY3-like_CC"/>
</dbReference>
<feature type="region of interest" description="Disordered" evidence="2">
    <location>
        <begin position="521"/>
        <end position="560"/>
    </location>
</feature>
<dbReference type="EMBL" id="JAXQNO010000018">
    <property type="protein sequence ID" value="KAK4777248.1"/>
    <property type="molecule type" value="Genomic_DNA"/>
</dbReference>
<feature type="region of interest" description="Disordered" evidence="2">
    <location>
        <begin position="136"/>
        <end position="181"/>
    </location>
</feature>
<feature type="compositionally biased region" description="Low complexity" evidence="2">
    <location>
        <begin position="663"/>
        <end position="676"/>
    </location>
</feature>
<dbReference type="AlphaFoldDB" id="A0AAN7L6H3"/>
<organism evidence="4 5">
    <name type="scientific">Trapa natans</name>
    <name type="common">Water chestnut</name>
    <dbReference type="NCBI Taxonomy" id="22666"/>
    <lineage>
        <taxon>Eukaryota</taxon>
        <taxon>Viridiplantae</taxon>
        <taxon>Streptophyta</taxon>
        <taxon>Embryophyta</taxon>
        <taxon>Tracheophyta</taxon>
        <taxon>Spermatophyta</taxon>
        <taxon>Magnoliopsida</taxon>
        <taxon>eudicotyledons</taxon>
        <taxon>Gunneridae</taxon>
        <taxon>Pentapetalae</taxon>
        <taxon>rosids</taxon>
        <taxon>malvids</taxon>
        <taxon>Myrtales</taxon>
        <taxon>Lythraceae</taxon>
        <taxon>Trapa</taxon>
    </lineage>
</organism>
<evidence type="ECO:0000259" key="3">
    <source>
        <dbReference type="Pfam" id="PF20435"/>
    </source>
</evidence>
<feature type="region of interest" description="Disordered" evidence="2">
    <location>
        <begin position="416"/>
        <end position="488"/>
    </location>
</feature>
<dbReference type="PANTHER" id="PTHR36027:SF1">
    <property type="entry name" value="MEIOSIS-SPECIFIC PROTEIN ASY3"/>
    <property type="match status" value="1"/>
</dbReference>
<name>A0AAN7L6H3_TRANT</name>
<comment type="caution">
    <text evidence="4">The sequence shown here is derived from an EMBL/GenBank/DDBJ whole genome shotgun (WGS) entry which is preliminary data.</text>
</comment>
<keyword evidence="5" id="KW-1185">Reference proteome</keyword>
<evidence type="ECO:0000256" key="1">
    <source>
        <dbReference type="SAM" id="Coils"/>
    </source>
</evidence>
<accession>A0AAN7L6H3</accession>
<feature type="compositionally biased region" description="Basic and acidic residues" evidence="2">
    <location>
        <begin position="441"/>
        <end position="478"/>
    </location>
</feature>
<feature type="compositionally biased region" description="Polar residues" evidence="2">
    <location>
        <begin position="589"/>
        <end position="611"/>
    </location>
</feature>
<feature type="compositionally biased region" description="Polar residues" evidence="2">
    <location>
        <begin position="527"/>
        <end position="539"/>
    </location>
</feature>
<feature type="compositionally biased region" description="Polar residues" evidence="2">
    <location>
        <begin position="61"/>
        <end position="80"/>
    </location>
</feature>
<reference evidence="4 5" key="1">
    <citation type="journal article" date="2023" name="Hortic Res">
        <title>Pangenome of water caltrop reveals structural variations and asymmetric subgenome divergence after allopolyploidization.</title>
        <authorList>
            <person name="Zhang X."/>
            <person name="Chen Y."/>
            <person name="Wang L."/>
            <person name="Yuan Y."/>
            <person name="Fang M."/>
            <person name="Shi L."/>
            <person name="Lu R."/>
            <person name="Comes H.P."/>
            <person name="Ma Y."/>
            <person name="Chen Y."/>
            <person name="Huang G."/>
            <person name="Zhou Y."/>
            <person name="Zheng Z."/>
            <person name="Qiu Y."/>
        </authorList>
    </citation>
    <scope>NUCLEOTIDE SEQUENCE [LARGE SCALE GENOMIC DNA]</scope>
    <source>
        <strain evidence="4">F231</strain>
    </source>
</reference>
<dbReference type="Pfam" id="PF20435">
    <property type="entry name" value="ASY3-like"/>
    <property type="match status" value="2"/>
</dbReference>
<proteinExistence type="predicted"/>
<protein>
    <recommendedName>
        <fullName evidence="3">Meiosis-specific protein ASY3-like coiled-coil domain-containing protein</fullName>
    </recommendedName>
</protein>
<evidence type="ECO:0000313" key="4">
    <source>
        <dbReference type="EMBL" id="KAK4777248.1"/>
    </source>
</evidence>
<feature type="compositionally biased region" description="Acidic residues" evidence="2">
    <location>
        <begin position="683"/>
        <end position="696"/>
    </location>
</feature>
<feature type="domain" description="Meiosis-specific protein ASY3-like coiled-coil" evidence="3">
    <location>
        <begin position="1"/>
        <end position="340"/>
    </location>
</feature>
<feature type="region of interest" description="Disordered" evidence="2">
    <location>
        <begin position="305"/>
        <end position="324"/>
    </location>
</feature>
<feature type="region of interest" description="Disordered" evidence="2">
    <location>
        <begin position="223"/>
        <end position="272"/>
    </location>
</feature>
<feature type="region of interest" description="Disordered" evidence="2">
    <location>
        <begin position="653"/>
        <end position="697"/>
    </location>
</feature>
<feature type="region of interest" description="Disordered" evidence="2">
    <location>
        <begin position="48"/>
        <end position="80"/>
    </location>
</feature>
<feature type="compositionally biased region" description="Basic residues" evidence="2">
    <location>
        <begin position="251"/>
        <end position="268"/>
    </location>
</feature>
<dbReference type="GO" id="GO:0051321">
    <property type="term" value="P:meiotic cell cycle"/>
    <property type="evidence" value="ECO:0007669"/>
    <property type="project" value="InterPro"/>
</dbReference>